<proteinExistence type="inferred from homology"/>
<dbReference type="InterPro" id="IPR036188">
    <property type="entry name" value="FAD/NAD-bd_sf"/>
</dbReference>
<feature type="domain" description="Glucose-methanol-choline oxidoreductase C-terminal" evidence="7">
    <location>
        <begin position="410"/>
        <end position="535"/>
    </location>
</feature>
<keyword evidence="9" id="KW-1185">Reference proteome</keyword>
<keyword evidence="4" id="KW-0274">FAD</keyword>
<dbReference type="Proteomes" id="UP000675880">
    <property type="component" value="Unassembled WGS sequence"/>
</dbReference>
<reference evidence="8 9" key="1">
    <citation type="submission" date="2021-02" db="EMBL/GenBank/DDBJ databases">
        <authorList>
            <person name="Han P."/>
        </authorList>
    </citation>
    <scope>NUCLEOTIDE SEQUENCE [LARGE SCALE GENOMIC DNA]</scope>
    <source>
        <strain evidence="8">Candidatus Nitrospira sp. ZN2</strain>
    </source>
</reference>
<dbReference type="Pfam" id="PF01266">
    <property type="entry name" value="DAO"/>
    <property type="match status" value="1"/>
</dbReference>
<accession>A0ABM8RR71</accession>
<evidence type="ECO:0000259" key="7">
    <source>
        <dbReference type="Pfam" id="PF05199"/>
    </source>
</evidence>
<organism evidence="8 9">
    <name type="scientific">Nitrospira defluvii</name>
    <dbReference type="NCBI Taxonomy" id="330214"/>
    <lineage>
        <taxon>Bacteria</taxon>
        <taxon>Pseudomonadati</taxon>
        <taxon>Nitrospirota</taxon>
        <taxon>Nitrospiria</taxon>
        <taxon>Nitrospirales</taxon>
        <taxon>Nitrospiraceae</taxon>
        <taxon>Nitrospira</taxon>
    </lineage>
</organism>
<evidence type="ECO:0000256" key="5">
    <source>
        <dbReference type="ARBA" id="ARBA00023002"/>
    </source>
</evidence>
<evidence type="ECO:0000313" key="9">
    <source>
        <dbReference type="Proteomes" id="UP000675880"/>
    </source>
</evidence>
<dbReference type="InterPro" id="IPR007867">
    <property type="entry name" value="GMC_OxRtase_C"/>
</dbReference>
<dbReference type="SUPFAM" id="SSF51905">
    <property type="entry name" value="FAD/NAD(P)-binding domain"/>
    <property type="match status" value="1"/>
</dbReference>
<sequence length="550" mass="61115">MLLDANTVSEGHTLSADICIVGAGAAGITLAMELRATGQRIILLEAGGKTRAGESQSLYQGALNDSIRHVPLDQARYRQLGGTTSLWGGRCIPFDSLDFDRREWVPHSGWPFPQKDMHDYYRRAHVYCECGEYDYQVATALPGAHPSMLPSFEDGVVCTSGIERWSPPTQFGKAYRADLAGAEQVRVMLHAPVVELQASSDGTRIESVQVATFAGRRFQVRARIIVLAGGGLETTRLLLASRRVYRDGIGNHSDWLGRGYMSHIHGVIASITLTAGQEVMFGYEADPQGVFCRRRIGFSEAAQRRHELLNLYMLLDRPLLGDPDHGNAVLSATFLLKRLLGGRQQEELGTGKYALYWRHLKNILMGSPQALSVLPKFGRKRLLQRRRIPSLLMRSRSNTYYLYFQSEQIPHRDNRVTLDDVQDELGMPRLRLNFQVTEQDRASVQRAHKLLDEELRRQDCGYLTYLGDDVSQLMGDVKAVLGHHIGTTRMSADPSLGVVDEQGRVHGIANLFVASSSVFPTSSHANPTLTIVAMALRVADHLKGTHSGLM</sequence>
<dbReference type="PANTHER" id="PTHR42784">
    <property type="entry name" value="PYRANOSE 2-OXIDASE"/>
    <property type="match status" value="1"/>
</dbReference>
<evidence type="ECO:0000256" key="4">
    <source>
        <dbReference type="ARBA" id="ARBA00022827"/>
    </source>
</evidence>
<dbReference type="PANTHER" id="PTHR42784:SF1">
    <property type="entry name" value="PYRANOSE 2-OXIDASE"/>
    <property type="match status" value="1"/>
</dbReference>
<dbReference type="Gene3D" id="3.50.50.60">
    <property type="entry name" value="FAD/NAD(P)-binding domain"/>
    <property type="match status" value="2"/>
</dbReference>
<dbReference type="RefSeq" id="WP_213042969.1">
    <property type="nucleotide sequence ID" value="NZ_CAJNBJ010000017.1"/>
</dbReference>
<comment type="similarity">
    <text evidence="2">Belongs to the GMC oxidoreductase family.</text>
</comment>
<evidence type="ECO:0000256" key="1">
    <source>
        <dbReference type="ARBA" id="ARBA00001974"/>
    </source>
</evidence>
<comment type="caution">
    <text evidence="8">The sequence shown here is derived from an EMBL/GenBank/DDBJ whole genome shotgun (WGS) entry which is preliminary data.</text>
</comment>
<gene>
    <name evidence="8" type="ORF">NSPZN2_40089</name>
</gene>
<keyword evidence="3" id="KW-0285">Flavoprotein</keyword>
<feature type="domain" description="FAD dependent oxidoreductase" evidence="6">
    <location>
        <begin position="17"/>
        <end position="232"/>
    </location>
</feature>
<dbReference type="InterPro" id="IPR006076">
    <property type="entry name" value="FAD-dep_OxRdtase"/>
</dbReference>
<dbReference type="EMBL" id="CAJNBJ010000017">
    <property type="protein sequence ID" value="CAE6766944.1"/>
    <property type="molecule type" value="Genomic_DNA"/>
</dbReference>
<evidence type="ECO:0000256" key="3">
    <source>
        <dbReference type="ARBA" id="ARBA00022630"/>
    </source>
</evidence>
<protein>
    <submittedName>
        <fullName evidence="8">Glucose-methanol-choline (GMC) oxidoreductase:NAD binding site</fullName>
    </submittedName>
</protein>
<evidence type="ECO:0000313" key="8">
    <source>
        <dbReference type="EMBL" id="CAE6766944.1"/>
    </source>
</evidence>
<dbReference type="Pfam" id="PF05199">
    <property type="entry name" value="GMC_oxred_C"/>
    <property type="match status" value="1"/>
</dbReference>
<name>A0ABM8RR71_9BACT</name>
<dbReference type="InterPro" id="IPR051473">
    <property type="entry name" value="P2Ox-like"/>
</dbReference>
<evidence type="ECO:0000256" key="2">
    <source>
        <dbReference type="ARBA" id="ARBA00010790"/>
    </source>
</evidence>
<keyword evidence="5" id="KW-0560">Oxidoreductase</keyword>
<comment type="cofactor">
    <cofactor evidence="1">
        <name>FAD</name>
        <dbReference type="ChEBI" id="CHEBI:57692"/>
    </cofactor>
</comment>
<evidence type="ECO:0000259" key="6">
    <source>
        <dbReference type="Pfam" id="PF01266"/>
    </source>
</evidence>